<feature type="transmembrane region" description="Helical" evidence="8">
    <location>
        <begin position="212"/>
        <end position="231"/>
    </location>
</feature>
<feature type="transmembrane region" description="Helical" evidence="8">
    <location>
        <begin position="503"/>
        <end position="522"/>
    </location>
</feature>
<evidence type="ECO:0000256" key="7">
    <source>
        <dbReference type="ARBA" id="ARBA00023136"/>
    </source>
</evidence>
<feature type="transmembrane region" description="Helical" evidence="8">
    <location>
        <begin position="299"/>
        <end position="320"/>
    </location>
</feature>
<feature type="transmembrane region" description="Helical" evidence="8">
    <location>
        <begin position="126"/>
        <end position="157"/>
    </location>
</feature>
<keyword evidence="6 8" id="KW-1133">Transmembrane helix</keyword>
<evidence type="ECO:0000256" key="5">
    <source>
        <dbReference type="ARBA" id="ARBA00022692"/>
    </source>
</evidence>
<feature type="transmembrane region" description="Helical" evidence="8">
    <location>
        <begin position="51"/>
        <end position="72"/>
    </location>
</feature>
<dbReference type="PATRIC" id="fig|86662.25.peg.1227"/>
<name>A0A1E8BBF8_BACMY</name>
<dbReference type="EMBL" id="LXLT01000018">
    <property type="protein sequence ID" value="OFD82664.1"/>
    <property type="molecule type" value="Genomic_DNA"/>
</dbReference>
<keyword evidence="3 8" id="KW-0813">Transport</keyword>
<evidence type="ECO:0000313" key="9">
    <source>
        <dbReference type="EMBL" id="OFD82664.1"/>
    </source>
</evidence>
<comment type="subcellular location">
    <subcellularLocation>
        <location evidence="1 8">Cell membrane</location>
        <topology evidence="1 8">Multi-pass membrane protein</topology>
    </subcellularLocation>
</comment>
<sequence>MKLIESHNICYIIVKIAFFTKRDDNMAILLALIPIMMIFICLFLFKQTSLRASLISYAVSVGIVLLSPTFRLGISETVHATIKGWLICFIVGYVLFFGIFLFHLMNKMGYIDQVARFLEQVTHDRLLQMLLMCFGICPLIESVSGFGIGFMVAAPIFLSLGYKPFQAVLLSFIGLLASSWGAMATGTIIGSQLINMPLTTLGTNTALLSSPIFAYFIILSLYVVGGFQAVIEKWKEGVGFFLLFSLGIYLSNAYVSVELAGILSSIVTISFGFLIIKLKGKNEQNLLTEHAATTEREISIIKIISPYIFLTVCILLSRLIPTLHDLFRSYAVLDLKSYSYRLELLYSPGFWLGMTCLFTIIFFRIPSNIIKQSLSQTIKQWIPFAITTTMFIAISELMGASGMHSLLAKTAGETFGTFFVFVAPFIGGIGGFLTGSNAGSNAMFIKLQMQTAQNVALPWQYVTTLQNTASSVATIACPSRITLGAYLCNIPYRENELLKKTTLMIFGAVLLVVVEVIFWYMLRK</sequence>
<evidence type="ECO:0000256" key="6">
    <source>
        <dbReference type="ARBA" id="ARBA00022989"/>
    </source>
</evidence>
<feature type="transmembrane region" description="Helical" evidence="8">
    <location>
        <begin position="261"/>
        <end position="278"/>
    </location>
</feature>
<comment type="caution">
    <text evidence="9">The sequence shown here is derived from an EMBL/GenBank/DDBJ whole genome shotgun (WGS) entry which is preliminary data.</text>
</comment>
<dbReference type="GO" id="GO:0015129">
    <property type="term" value="F:lactate transmembrane transporter activity"/>
    <property type="evidence" value="ECO:0007669"/>
    <property type="project" value="UniProtKB-UniRule"/>
</dbReference>
<feature type="transmembrane region" description="Helical" evidence="8">
    <location>
        <begin position="344"/>
        <end position="363"/>
    </location>
</feature>
<evidence type="ECO:0000256" key="8">
    <source>
        <dbReference type="RuleBase" id="RU365092"/>
    </source>
</evidence>
<dbReference type="Proteomes" id="UP000175706">
    <property type="component" value="Unassembled WGS sequence"/>
</dbReference>
<evidence type="ECO:0000256" key="1">
    <source>
        <dbReference type="ARBA" id="ARBA00004651"/>
    </source>
</evidence>
<dbReference type="InterPro" id="IPR003804">
    <property type="entry name" value="Lactate_perm"/>
</dbReference>
<protein>
    <recommendedName>
        <fullName evidence="8">L-lactate permease</fullName>
    </recommendedName>
</protein>
<dbReference type="Pfam" id="PF02652">
    <property type="entry name" value="Lactate_perm"/>
    <property type="match status" value="2"/>
</dbReference>
<feature type="transmembrane region" description="Helical" evidence="8">
    <location>
        <begin position="169"/>
        <end position="192"/>
    </location>
</feature>
<keyword evidence="4 8" id="KW-1003">Cell membrane</keyword>
<comment type="similarity">
    <text evidence="2 8">Belongs to the lactate permease family.</text>
</comment>
<feature type="transmembrane region" description="Helical" evidence="8">
    <location>
        <begin position="84"/>
        <end position="106"/>
    </location>
</feature>
<proteinExistence type="inferred from homology"/>
<keyword evidence="5 8" id="KW-0812">Transmembrane</keyword>
<evidence type="ECO:0000256" key="4">
    <source>
        <dbReference type="ARBA" id="ARBA00022475"/>
    </source>
</evidence>
<dbReference type="GO" id="GO:0005886">
    <property type="term" value="C:plasma membrane"/>
    <property type="evidence" value="ECO:0007669"/>
    <property type="project" value="UniProtKB-SubCell"/>
</dbReference>
<evidence type="ECO:0000313" key="10">
    <source>
        <dbReference type="Proteomes" id="UP000175706"/>
    </source>
</evidence>
<accession>A0A1E8BBF8</accession>
<dbReference type="PANTHER" id="PTHR30003">
    <property type="entry name" value="L-LACTATE PERMEASE"/>
    <property type="match status" value="1"/>
</dbReference>
<dbReference type="AlphaFoldDB" id="A0A1E8BBF8"/>
<feature type="transmembrane region" description="Helical" evidence="8">
    <location>
        <begin position="26"/>
        <end position="45"/>
    </location>
</feature>
<keyword evidence="7 8" id="KW-0472">Membrane</keyword>
<evidence type="ECO:0000256" key="3">
    <source>
        <dbReference type="ARBA" id="ARBA00022448"/>
    </source>
</evidence>
<dbReference type="PANTHER" id="PTHR30003:SF0">
    <property type="entry name" value="GLYCOLATE PERMEASE GLCA-RELATED"/>
    <property type="match status" value="1"/>
</dbReference>
<dbReference type="GO" id="GO:0015295">
    <property type="term" value="F:solute:proton symporter activity"/>
    <property type="evidence" value="ECO:0007669"/>
    <property type="project" value="TreeGrafter"/>
</dbReference>
<gene>
    <name evidence="9" type="ORF">BWGOE8_12490</name>
</gene>
<comment type="function">
    <text evidence="8">Uptake of L-lactate across the membrane. Can also transport D-lactate and glycolate.</text>
</comment>
<evidence type="ECO:0000256" key="2">
    <source>
        <dbReference type="ARBA" id="ARBA00010100"/>
    </source>
</evidence>
<reference evidence="9 10" key="1">
    <citation type="submission" date="2016-05" db="EMBL/GenBank/DDBJ databases">
        <title>Bacillus thuringiensis and Bacillus weihenstephanensis as novel biocontrol agents of wilt causing Verticillium species.</title>
        <authorList>
            <person name="Hollensteiner J."/>
            <person name="Wemheuer F."/>
            <person name="Harting R."/>
            <person name="Kolarzyk A."/>
            <person name="Diaz-Valerio S."/>
            <person name="Poehlein A."/>
            <person name="Brzuszkiewicz E."/>
            <person name="Nesemann K."/>
            <person name="Braus-Stromeyer S."/>
            <person name="Braus G."/>
            <person name="Daniel R."/>
            <person name="Liesegang H."/>
        </authorList>
    </citation>
    <scope>NUCLEOTIDE SEQUENCE [LARGE SCALE GENOMIC DNA]</scope>
    <source>
        <strain evidence="9 10">GOE8</strain>
    </source>
</reference>
<feature type="transmembrane region" description="Helical" evidence="8">
    <location>
        <begin position="415"/>
        <end position="434"/>
    </location>
</feature>
<organism evidence="9 10">
    <name type="scientific">Bacillus mycoides</name>
    <dbReference type="NCBI Taxonomy" id="1405"/>
    <lineage>
        <taxon>Bacteria</taxon>
        <taxon>Bacillati</taxon>
        <taxon>Bacillota</taxon>
        <taxon>Bacilli</taxon>
        <taxon>Bacillales</taxon>
        <taxon>Bacillaceae</taxon>
        <taxon>Bacillus</taxon>
        <taxon>Bacillus cereus group</taxon>
    </lineage>
</organism>
<feature type="transmembrane region" description="Helical" evidence="8">
    <location>
        <begin position="384"/>
        <end position="403"/>
    </location>
</feature>